<organism evidence="1 2">
    <name type="scientific">Nannocystis radixulma</name>
    <dbReference type="NCBI Taxonomy" id="2995305"/>
    <lineage>
        <taxon>Bacteria</taxon>
        <taxon>Pseudomonadati</taxon>
        <taxon>Myxococcota</taxon>
        <taxon>Polyangia</taxon>
        <taxon>Nannocystales</taxon>
        <taxon>Nannocystaceae</taxon>
        <taxon>Nannocystis</taxon>
    </lineage>
</organism>
<reference evidence="1 2" key="1">
    <citation type="submission" date="2022-11" db="EMBL/GenBank/DDBJ databases">
        <title>Minimal conservation of predation-associated metabolite biosynthetic gene clusters underscores biosynthetic potential of Myxococcota including descriptions for ten novel species: Archangium lansinium sp. nov., Myxococcus landrumus sp. nov., Nannocystis bai.</title>
        <authorList>
            <person name="Ahearne A."/>
            <person name="Stevens C."/>
            <person name="Dowd S."/>
        </authorList>
    </citation>
    <scope>NUCLEOTIDE SEQUENCE [LARGE SCALE GENOMIC DNA]</scope>
    <source>
        <strain evidence="1 2">NCELM</strain>
    </source>
</reference>
<dbReference type="EMBL" id="JAQNDN010000001">
    <property type="protein sequence ID" value="MDC0667205.1"/>
    <property type="molecule type" value="Genomic_DNA"/>
</dbReference>
<dbReference type="Proteomes" id="UP001217838">
    <property type="component" value="Unassembled WGS sequence"/>
</dbReference>
<evidence type="ECO:0000313" key="2">
    <source>
        <dbReference type="Proteomes" id="UP001217838"/>
    </source>
</evidence>
<name>A0ABT5AZE3_9BACT</name>
<accession>A0ABT5AZE3</accession>
<proteinExistence type="predicted"/>
<keyword evidence="2" id="KW-1185">Reference proteome</keyword>
<sequence length="122" mass="12714">MADVPCGRYLFTAIDSNSSLDITLTGRTVIAVAGDVQNVGAFHITLGPEAELDLFIAGNASPLVVHYGHAILDLDGCDDPARAAATAMIAPTRPRRAPRTGRAARAWSTTSDAGICKAIIPQ</sequence>
<dbReference type="RefSeq" id="WP_271995148.1">
    <property type="nucleotide sequence ID" value="NZ_JAQNDN010000001.1"/>
</dbReference>
<evidence type="ECO:0000313" key="1">
    <source>
        <dbReference type="EMBL" id="MDC0667205.1"/>
    </source>
</evidence>
<gene>
    <name evidence="1" type="ORF">POL58_05625</name>
</gene>
<protein>
    <submittedName>
        <fullName evidence="1">Uncharacterized protein</fullName>
    </submittedName>
</protein>
<comment type="caution">
    <text evidence="1">The sequence shown here is derived from an EMBL/GenBank/DDBJ whole genome shotgun (WGS) entry which is preliminary data.</text>
</comment>